<dbReference type="SUPFAM" id="SSF51905">
    <property type="entry name" value="FAD/NAD(P)-binding domain"/>
    <property type="match status" value="1"/>
</dbReference>
<comment type="similarity">
    <text evidence="2">Belongs to the GMC oxidoreductase family.</text>
</comment>
<dbReference type="InterPro" id="IPR052542">
    <property type="entry name" value="Cholesterol_Oxidase"/>
</dbReference>
<name>A0A285EB56_9ACTN</name>
<evidence type="ECO:0000256" key="12">
    <source>
        <dbReference type="ARBA" id="ARBA00049645"/>
    </source>
</evidence>
<dbReference type="GO" id="GO:0004769">
    <property type="term" value="F:steroid Delta-isomerase activity"/>
    <property type="evidence" value="ECO:0007669"/>
    <property type="project" value="UniProtKB-EC"/>
</dbReference>
<feature type="domain" description="Glucose-methanol-choline oxidoreductase C-terminal" evidence="17">
    <location>
        <begin position="493"/>
        <end position="550"/>
    </location>
</feature>
<evidence type="ECO:0000256" key="6">
    <source>
        <dbReference type="ARBA" id="ARBA00023002"/>
    </source>
</evidence>
<evidence type="ECO:0000256" key="5">
    <source>
        <dbReference type="ARBA" id="ARBA00022827"/>
    </source>
</evidence>
<evidence type="ECO:0000256" key="1">
    <source>
        <dbReference type="ARBA" id="ARBA00001974"/>
    </source>
</evidence>
<sequence>MAETEFVENVVVGSGFGGSVATYRLAAAGRPVLLLERGKAYGPGDFPREPWDVGANFWDPSAGRLGLFDLWSFRRTDALVAAGLGGGSLIYANVLIRKPAEWFVEHRRGGRGHHPWPISRADLDPHYDEVERMLGAQPFPRHAPGFEGVLKTAAMERAARSLGPDHSFHLPDLAVSFRPAPGAAPAVGAPLADTPYANYHGRPRSTCVLCGQCDIGCNSGSKNTLDHTYLSAAVDGAFPLVATPAEVRTLCEVRSVAPDGDGYVVRYVEHPPAHHDGTPHDTRSLPQRTVRCRRLVLAAGTLGTTHLLLRMRRDGELPALSGALGSRFSGNGDHLTVLKRAREDDGRPLPLHASRGPVITSAVRRPDGYIEDCGYPMLLNWVYQARHGLFWRAGAFAAQRIWALLTRDPNSRVGASLGMVLGKGVEAATSMPLLGIGRDVADGRMTLTPGGYLAIRTTRSSRAYVAGVSADMRTLAGGVNAAGFADSVWDKLGRSVTVHPLGGAPMGRSRQEGVCDHFGEVFGYDNLFVADGAVMPGAVGSNPSLTIAAFSDRMCTAVLEGRTRAPLRGTRRRPGTPAAPGGRAGGWPTP</sequence>
<feature type="compositionally biased region" description="Low complexity" evidence="16">
    <location>
        <begin position="575"/>
        <end position="590"/>
    </location>
</feature>
<dbReference type="Gene3D" id="3.50.50.60">
    <property type="entry name" value="FAD/NAD(P)-binding domain"/>
    <property type="match status" value="3"/>
</dbReference>
<evidence type="ECO:0000256" key="4">
    <source>
        <dbReference type="ARBA" id="ARBA00022630"/>
    </source>
</evidence>
<dbReference type="OrthoDB" id="517968at2"/>
<reference evidence="18 19" key="1">
    <citation type="submission" date="2017-09" db="EMBL/GenBank/DDBJ databases">
        <authorList>
            <person name="Ehlers B."/>
            <person name="Leendertz F.H."/>
        </authorList>
    </citation>
    <scope>NUCLEOTIDE SEQUENCE [LARGE SCALE GENOMIC DNA]</scope>
    <source>
        <strain evidence="18 19">DSM 46844</strain>
    </source>
</reference>
<keyword evidence="4" id="KW-0285">Flavoprotein</keyword>
<dbReference type="PANTHER" id="PTHR47470:SF1">
    <property type="entry name" value="FAD-DEPENDENT OXIDOREDUCTASE 2 FAD BINDING DOMAIN-CONTAINING PROTEIN"/>
    <property type="match status" value="1"/>
</dbReference>
<evidence type="ECO:0000313" key="18">
    <source>
        <dbReference type="EMBL" id="SNX96352.1"/>
    </source>
</evidence>
<evidence type="ECO:0000256" key="3">
    <source>
        <dbReference type="ARBA" id="ARBA00022548"/>
    </source>
</evidence>
<evidence type="ECO:0000313" key="19">
    <source>
        <dbReference type="Proteomes" id="UP000219514"/>
    </source>
</evidence>
<keyword evidence="9" id="KW-0753">Steroid metabolism</keyword>
<evidence type="ECO:0000256" key="16">
    <source>
        <dbReference type="SAM" id="MobiDB-lite"/>
    </source>
</evidence>
<accession>A0A285EB56</accession>
<evidence type="ECO:0000256" key="14">
    <source>
        <dbReference type="ARBA" id="ARBA00049744"/>
    </source>
</evidence>
<comment type="pathway">
    <text evidence="12">Steroid metabolism; cholesterol degradation.</text>
</comment>
<comment type="cofactor">
    <cofactor evidence="1">
        <name>FAD</name>
        <dbReference type="ChEBI" id="CHEBI:57692"/>
    </cofactor>
</comment>
<protein>
    <recommendedName>
        <fullName evidence="14">Cholesterol oxidase</fullName>
        <ecNumber evidence="13">1.1.3.6</ecNumber>
        <ecNumber evidence="11">5.3.3.1</ecNumber>
    </recommendedName>
    <alternativeName>
        <fullName evidence="15">Cholesterol isomerase</fullName>
    </alternativeName>
</protein>
<evidence type="ECO:0000256" key="8">
    <source>
        <dbReference type="ARBA" id="ARBA00023166"/>
    </source>
</evidence>
<evidence type="ECO:0000256" key="9">
    <source>
        <dbReference type="ARBA" id="ARBA00023221"/>
    </source>
</evidence>
<dbReference type="Proteomes" id="UP000219514">
    <property type="component" value="Unassembled WGS sequence"/>
</dbReference>
<keyword evidence="7" id="KW-0443">Lipid metabolism</keyword>
<dbReference type="GO" id="GO:0008203">
    <property type="term" value="P:cholesterol metabolic process"/>
    <property type="evidence" value="ECO:0007669"/>
    <property type="project" value="UniProtKB-KW"/>
</dbReference>
<dbReference type="EMBL" id="OBDO01000004">
    <property type="protein sequence ID" value="SNX96352.1"/>
    <property type="molecule type" value="Genomic_DNA"/>
</dbReference>
<gene>
    <name evidence="18" type="ORF">SAMN06893097_10466</name>
</gene>
<organism evidence="18 19">
    <name type="scientific">Geodermatophilus sabuli</name>
    <dbReference type="NCBI Taxonomy" id="1564158"/>
    <lineage>
        <taxon>Bacteria</taxon>
        <taxon>Bacillati</taxon>
        <taxon>Actinomycetota</taxon>
        <taxon>Actinomycetes</taxon>
        <taxon>Geodermatophilales</taxon>
        <taxon>Geodermatophilaceae</taxon>
        <taxon>Geodermatophilus</taxon>
    </lineage>
</organism>
<keyword evidence="3" id="KW-0153">Cholesterol metabolism</keyword>
<keyword evidence="8" id="KW-1207">Sterol metabolism</keyword>
<keyword evidence="19" id="KW-1185">Reference proteome</keyword>
<dbReference type="RefSeq" id="WP_097206384.1">
    <property type="nucleotide sequence ID" value="NZ_JACHXB010000002.1"/>
</dbReference>
<dbReference type="AlphaFoldDB" id="A0A285EB56"/>
<evidence type="ECO:0000256" key="11">
    <source>
        <dbReference type="ARBA" id="ARBA00038856"/>
    </source>
</evidence>
<dbReference type="InterPro" id="IPR036188">
    <property type="entry name" value="FAD/NAD-bd_sf"/>
</dbReference>
<keyword evidence="10" id="KW-0413">Isomerase</keyword>
<dbReference type="Pfam" id="PF05199">
    <property type="entry name" value="GMC_oxred_C"/>
    <property type="match status" value="1"/>
</dbReference>
<proteinExistence type="inferred from homology"/>
<dbReference type="EC" id="5.3.3.1" evidence="11"/>
<evidence type="ECO:0000256" key="13">
    <source>
        <dbReference type="ARBA" id="ARBA00049723"/>
    </source>
</evidence>
<evidence type="ECO:0000256" key="2">
    <source>
        <dbReference type="ARBA" id="ARBA00010790"/>
    </source>
</evidence>
<evidence type="ECO:0000256" key="10">
    <source>
        <dbReference type="ARBA" id="ARBA00023235"/>
    </source>
</evidence>
<dbReference type="PANTHER" id="PTHR47470">
    <property type="entry name" value="CHOLESTEROL OXIDASE"/>
    <property type="match status" value="1"/>
</dbReference>
<dbReference type="EC" id="1.1.3.6" evidence="13"/>
<keyword evidence="5" id="KW-0274">FAD</keyword>
<keyword evidence="6" id="KW-0560">Oxidoreductase</keyword>
<feature type="region of interest" description="Disordered" evidence="16">
    <location>
        <begin position="564"/>
        <end position="590"/>
    </location>
</feature>
<dbReference type="InterPro" id="IPR007867">
    <property type="entry name" value="GMC_OxRtase_C"/>
</dbReference>
<evidence type="ECO:0000256" key="7">
    <source>
        <dbReference type="ARBA" id="ARBA00023098"/>
    </source>
</evidence>
<dbReference type="GO" id="GO:0016995">
    <property type="term" value="F:cholesterol oxidase activity"/>
    <property type="evidence" value="ECO:0007669"/>
    <property type="project" value="UniProtKB-EC"/>
</dbReference>
<evidence type="ECO:0000259" key="17">
    <source>
        <dbReference type="Pfam" id="PF05199"/>
    </source>
</evidence>
<evidence type="ECO:0000256" key="15">
    <source>
        <dbReference type="ARBA" id="ARBA00049778"/>
    </source>
</evidence>
<dbReference type="Pfam" id="PF13450">
    <property type="entry name" value="NAD_binding_8"/>
    <property type="match status" value="1"/>
</dbReference>